<organism evidence="4 5">
    <name type="scientific">Chimaeribacter californicus</name>
    <dbReference type="NCBI Taxonomy" id="2060067"/>
    <lineage>
        <taxon>Bacteria</taxon>
        <taxon>Pseudomonadati</taxon>
        <taxon>Pseudomonadota</taxon>
        <taxon>Gammaproteobacteria</taxon>
        <taxon>Enterobacterales</taxon>
        <taxon>Yersiniaceae</taxon>
        <taxon>Chimaeribacter</taxon>
    </lineage>
</organism>
<dbReference type="EMBL" id="PJZF01000019">
    <property type="protein sequence ID" value="PLR32801.1"/>
    <property type="molecule type" value="Genomic_DNA"/>
</dbReference>
<dbReference type="Pfam" id="PF17185">
    <property type="entry name" value="NlpE_C"/>
    <property type="match status" value="1"/>
</dbReference>
<keyword evidence="5" id="KW-1185">Reference proteome</keyword>
<proteinExistence type="predicted"/>
<accession>A0A2N5DYT2</accession>
<dbReference type="InterPro" id="IPR038139">
    <property type="entry name" value="NlpE_C_sf"/>
</dbReference>
<dbReference type="AlphaFoldDB" id="A0A2N5DYT2"/>
<comment type="caution">
    <text evidence="4">The sequence shown here is derived from an EMBL/GenBank/DDBJ whole genome shotgun (WGS) entry which is preliminary data.</text>
</comment>
<feature type="signal peptide" evidence="2">
    <location>
        <begin position="1"/>
        <end position="23"/>
    </location>
</feature>
<protein>
    <submittedName>
        <fullName evidence="4">Copper homeostasis/adhesion lipoprotein NlpE</fullName>
    </submittedName>
</protein>
<dbReference type="Proteomes" id="UP000234240">
    <property type="component" value="Unassembled WGS sequence"/>
</dbReference>
<keyword evidence="2" id="KW-0732">Signal</keyword>
<dbReference type="InterPro" id="IPR007298">
    <property type="entry name" value="Cu-R_lipoprotein_NlpE"/>
</dbReference>
<evidence type="ECO:0000313" key="4">
    <source>
        <dbReference type="EMBL" id="PLR32801.1"/>
    </source>
</evidence>
<evidence type="ECO:0000256" key="1">
    <source>
        <dbReference type="SAM" id="MobiDB-lite"/>
    </source>
</evidence>
<evidence type="ECO:0000256" key="2">
    <source>
        <dbReference type="SAM" id="SignalP"/>
    </source>
</evidence>
<dbReference type="PROSITE" id="PS51257">
    <property type="entry name" value="PROKAR_LIPOPROTEIN"/>
    <property type="match status" value="1"/>
</dbReference>
<evidence type="ECO:0000313" key="5">
    <source>
        <dbReference type="Proteomes" id="UP000234240"/>
    </source>
</evidence>
<evidence type="ECO:0000259" key="3">
    <source>
        <dbReference type="Pfam" id="PF17185"/>
    </source>
</evidence>
<keyword evidence="4" id="KW-0449">Lipoprotein</keyword>
<gene>
    <name evidence="4" type="ORF">CYR55_17920</name>
</gene>
<dbReference type="InterPro" id="IPR033450">
    <property type="entry name" value="NlpE_C"/>
</dbReference>
<dbReference type="OrthoDB" id="5348860at2"/>
<feature type="chain" id="PRO_5014969627" evidence="2">
    <location>
        <begin position="24"/>
        <end position="234"/>
    </location>
</feature>
<feature type="region of interest" description="Disordered" evidence="1">
    <location>
        <begin position="206"/>
        <end position="234"/>
    </location>
</feature>
<dbReference type="NCBIfam" id="NF007814">
    <property type="entry name" value="PRK10523.1"/>
    <property type="match status" value="1"/>
</dbReference>
<dbReference type="Pfam" id="PF04170">
    <property type="entry name" value="NlpE"/>
    <property type="match status" value="1"/>
</dbReference>
<dbReference type="Gene3D" id="2.40.50.540">
    <property type="match status" value="1"/>
</dbReference>
<dbReference type="Gene3D" id="2.40.128.640">
    <property type="match status" value="1"/>
</dbReference>
<dbReference type="RefSeq" id="WP_101817733.1">
    <property type="nucleotide sequence ID" value="NZ_PJZF01000019.1"/>
</dbReference>
<name>A0A2N5DYT2_9GAMM</name>
<reference evidence="4 5" key="1">
    <citation type="submission" date="2017-12" db="EMBL/GenBank/DDBJ databases">
        <title>Characterization of six clinical isolates of Enterochimera gen. nov., a novel genus of the Yersiniaciae family and the three species Enterochimera arupensis sp. nov., Enterochimera coloradensis sp. nov, and Enterochimera californica sp. nov.</title>
        <authorList>
            <person name="Rossi A."/>
            <person name="Fisher M."/>
        </authorList>
    </citation>
    <scope>NUCLEOTIDE SEQUENCE [LARGE SCALE GENOMIC DNA]</scope>
    <source>
        <strain evidence="5">2015-Iso6</strain>
    </source>
</reference>
<feature type="domain" description="NlpE C-terminal OB" evidence="3">
    <location>
        <begin position="143"/>
        <end position="233"/>
    </location>
</feature>
<sequence length="234" mass="26023">MKKITLALLFSLGALSLFGCHRAFHTQEQALQPMEQSYRGLLPCADCSGIETSLFLAEDGTYVLQEHYTGAEKPTDAAAENRVFAAYGRWARTADKLVLTSREGEKRYFRAHEKSLEMLDRNGTPISSAFNYTLQSVTAPLPSTPMTMSGMFRQQAGNAMFHDCTTGKTYPVVHQTDLERAFRKVRGDDQEAEPVFLTLAGHYALQPDTRSGEPTRTLVPDSMPQFSPGKKCDD</sequence>